<keyword evidence="3" id="KW-0808">Transferase</keyword>
<dbReference type="EMBL" id="BKCJ010009590">
    <property type="protein sequence ID" value="GEU87671.1"/>
    <property type="molecule type" value="Genomic_DNA"/>
</dbReference>
<feature type="region of interest" description="Disordered" evidence="1">
    <location>
        <begin position="700"/>
        <end position="731"/>
    </location>
</feature>
<proteinExistence type="predicted"/>
<organism evidence="3">
    <name type="scientific">Tanacetum cinerariifolium</name>
    <name type="common">Dalmatian daisy</name>
    <name type="synonym">Chrysanthemum cinerariifolium</name>
    <dbReference type="NCBI Taxonomy" id="118510"/>
    <lineage>
        <taxon>Eukaryota</taxon>
        <taxon>Viridiplantae</taxon>
        <taxon>Streptophyta</taxon>
        <taxon>Embryophyta</taxon>
        <taxon>Tracheophyta</taxon>
        <taxon>Spermatophyta</taxon>
        <taxon>Magnoliopsida</taxon>
        <taxon>eudicotyledons</taxon>
        <taxon>Gunneridae</taxon>
        <taxon>Pentapetalae</taxon>
        <taxon>asterids</taxon>
        <taxon>campanulids</taxon>
        <taxon>Asterales</taxon>
        <taxon>Asteraceae</taxon>
        <taxon>Asteroideae</taxon>
        <taxon>Anthemideae</taxon>
        <taxon>Anthemidinae</taxon>
        <taxon>Tanacetum</taxon>
    </lineage>
</organism>
<dbReference type="AlphaFoldDB" id="A0A6L2NMX8"/>
<feature type="compositionally biased region" description="Pro residues" evidence="1">
    <location>
        <begin position="172"/>
        <end position="182"/>
    </location>
</feature>
<keyword evidence="3" id="KW-0418">Kinase</keyword>
<feature type="region of interest" description="Disordered" evidence="1">
    <location>
        <begin position="169"/>
        <end position="325"/>
    </location>
</feature>
<feature type="transmembrane region" description="Helical" evidence="2">
    <location>
        <begin position="862"/>
        <end position="879"/>
    </location>
</feature>
<feature type="compositionally biased region" description="Low complexity" evidence="1">
    <location>
        <begin position="313"/>
        <end position="325"/>
    </location>
</feature>
<feature type="compositionally biased region" description="Low complexity" evidence="1">
    <location>
        <begin position="269"/>
        <end position="292"/>
    </location>
</feature>
<comment type="caution">
    <text evidence="3">The sequence shown here is derived from an EMBL/GenBank/DDBJ whole genome shotgun (WGS) entry which is preliminary data.</text>
</comment>
<keyword evidence="2" id="KW-1133">Transmembrane helix</keyword>
<feature type="compositionally biased region" description="Polar residues" evidence="1">
    <location>
        <begin position="185"/>
        <end position="198"/>
    </location>
</feature>
<gene>
    <name evidence="3" type="ORF">Tci_059649</name>
</gene>
<keyword evidence="2" id="KW-0472">Membrane</keyword>
<accession>A0A6L2NMX8</accession>
<protein>
    <submittedName>
        <fullName evidence="3">Xylulose kinase-1</fullName>
    </submittedName>
</protein>
<sequence length="919" mass="100778">MTALLYKDDHNKVAYLEKGKGWEAYEQILDFLNRSHIWYALTHRPPIVFDSLVKQFWATATVRTQEAGHSEIIATIDGNEVVVTKSLIRTQLQLNDETGLYEFTLHDVLDGMREIGTYNFSRFILDGMIGNIWSKRHKFLMYLRFLQMILVVPAGGDGADAAAAGAAAANEVPPPLPPPAVPPTYLSSSTQGPSTVAQDTRVRDPTPVREPTPSPVRVPTTLRETTPEPPRPHSPPLCTSSEEDGPTTSTVGNDSISIEDPLKPIEPWPTSLTTPFNTTTLTRPPSPTRQTSFQEDISKGGGDSVSLPKSNDATPTTAATAAGGAEDSAALTDLSLKLDRCINRVTTLENELRVTKKVLGGAVLKLVSRVNRLEGLLQQRKRRMVLFDSEGEEAATKEKDIDLDALHKLASMSLGGDTTIKAAYTIYKASQDVHASSDVGHDEDVVPNDTTMPFRRTRTKRSTPIPTIGGVSAGSSMDPVGQAVAAPSSSAIPATDKDKAPMVDNSIPADLLTEQERVLKNLHDYQLGEDLAKKLQAEQEAEFVRKQKELEQKAQVESVASPATQGDDVNEDNMNEWLGMFLMRKRRKLDEQSWVKPMNKTQQRDFMRDFVKNQSASVYNQGWTMKQVPAGVPAAPSIDVDVSVFAISTIIADVSAAPTTTTSIAGGPSSSVAKDPTTPTQVPLVTPDLAAVFAHVDTEVHADESRPDDNKTASEQVSAEHTVDESTPSSLCKHRKQLAKKRVTPIVDVADDALIKFDSASESDDDPSPYAPYAGWEMVPTLLGSINAYYGMEEHTKYFTFLREILHMVEKNDLRKLLGVVDNFYQRQEPDTFALILWGIYACCFSRLLMRMHMLSSVIRKSGVFAAVVYILVLSEATLKRMLKHGLEVPKLLVRGDLTMAEQLVSFIKAALLNAQSDV</sequence>
<feature type="compositionally biased region" description="Polar residues" evidence="1">
    <location>
        <begin position="246"/>
        <end position="256"/>
    </location>
</feature>
<evidence type="ECO:0000256" key="2">
    <source>
        <dbReference type="SAM" id="Phobius"/>
    </source>
</evidence>
<evidence type="ECO:0000313" key="3">
    <source>
        <dbReference type="EMBL" id="GEU87671.1"/>
    </source>
</evidence>
<name>A0A6L2NMX8_TANCI</name>
<reference evidence="3" key="1">
    <citation type="journal article" date="2019" name="Sci. Rep.">
        <title>Draft genome of Tanacetum cinerariifolium, the natural source of mosquito coil.</title>
        <authorList>
            <person name="Yamashiro T."/>
            <person name="Shiraishi A."/>
            <person name="Satake H."/>
            <person name="Nakayama K."/>
        </authorList>
    </citation>
    <scope>NUCLEOTIDE SEQUENCE</scope>
</reference>
<feature type="compositionally biased region" description="Basic and acidic residues" evidence="1">
    <location>
        <begin position="700"/>
        <end position="712"/>
    </location>
</feature>
<feature type="compositionally biased region" description="Polar residues" evidence="1">
    <location>
        <begin position="713"/>
        <end position="730"/>
    </location>
</feature>
<dbReference type="GO" id="GO:0016301">
    <property type="term" value="F:kinase activity"/>
    <property type="evidence" value="ECO:0007669"/>
    <property type="project" value="UniProtKB-KW"/>
</dbReference>
<keyword evidence="2" id="KW-0812">Transmembrane</keyword>
<evidence type="ECO:0000256" key="1">
    <source>
        <dbReference type="SAM" id="MobiDB-lite"/>
    </source>
</evidence>
<feature type="transmembrane region" description="Helical" evidence="2">
    <location>
        <begin position="832"/>
        <end position="850"/>
    </location>
</feature>